<reference evidence="2 3" key="1">
    <citation type="journal article" date="2009" name="Science">
        <title>Green evolution and dynamic adaptations revealed by genomes of the marine picoeukaryotes Micromonas.</title>
        <authorList>
            <person name="Worden A.Z."/>
            <person name="Lee J.H."/>
            <person name="Mock T."/>
            <person name="Rouze P."/>
            <person name="Simmons M.P."/>
            <person name="Aerts A.L."/>
            <person name="Allen A.E."/>
            <person name="Cuvelier M.L."/>
            <person name="Derelle E."/>
            <person name="Everett M.V."/>
            <person name="Foulon E."/>
            <person name="Grimwood J."/>
            <person name="Gundlach H."/>
            <person name="Henrissat B."/>
            <person name="Napoli C."/>
            <person name="McDonald S.M."/>
            <person name="Parker M.S."/>
            <person name="Rombauts S."/>
            <person name="Salamov A."/>
            <person name="Von Dassow P."/>
            <person name="Badger J.H."/>
            <person name="Coutinho P.M."/>
            <person name="Demir E."/>
            <person name="Dubchak I."/>
            <person name="Gentemann C."/>
            <person name="Eikrem W."/>
            <person name="Gready J.E."/>
            <person name="John U."/>
            <person name="Lanier W."/>
            <person name="Lindquist E.A."/>
            <person name="Lucas S."/>
            <person name="Mayer K.F."/>
            <person name="Moreau H."/>
            <person name="Not F."/>
            <person name="Otillar R."/>
            <person name="Panaud O."/>
            <person name="Pangilinan J."/>
            <person name="Paulsen I."/>
            <person name="Piegu B."/>
            <person name="Poliakov A."/>
            <person name="Robbens S."/>
            <person name="Schmutz J."/>
            <person name="Toulza E."/>
            <person name="Wyss T."/>
            <person name="Zelensky A."/>
            <person name="Zhou K."/>
            <person name="Armbrust E.V."/>
            <person name="Bhattacharya D."/>
            <person name="Goodenough U.W."/>
            <person name="Van de Peer Y."/>
            <person name="Grigoriev I.V."/>
        </authorList>
    </citation>
    <scope>NUCLEOTIDE SEQUENCE [LARGE SCALE GENOMIC DNA]</scope>
    <source>
        <strain evidence="2 3">CCMP1545</strain>
    </source>
</reference>
<dbReference type="RefSeq" id="XP_003060640.1">
    <property type="nucleotide sequence ID" value="XM_003060594.1"/>
</dbReference>
<feature type="compositionally biased region" description="Low complexity" evidence="1">
    <location>
        <begin position="7"/>
        <end position="59"/>
    </location>
</feature>
<evidence type="ECO:0000313" key="2">
    <source>
        <dbReference type="EMBL" id="EEH55409.1"/>
    </source>
</evidence>
<sequence>MASIATSAPSARAMLRASALTSRRASSSSSSRARVVSGPRSSPTRRGATAASASAAGDAGAAPESFEGELIANNAASLNGKLRTLVVGVADERGDELLNHRQRTSGTLFKHARWIDAFELPGQYVTITDVDSGKAISKPISVSPYRARSTAPNSDVSVVELLLDTGSDDGDENFFAAAQPPMRLRVSAVKGCGFENPLFPEYCLKSAIERGHAIVCVAGGPRGMGPLRSVIEWPPVSSHAGKNPVTLLYLHAGDSQSAAYVSEWDSWREGGTKVVTSYDDFDAGLFAVRQAIAGGGGGGGNFDRVVGADPKKTTVLMAGLSGDEASALLQIFSTNKKVPKEQILVMPDFALKKKNT</sequence>
<dbReference type="PANTHER" id="PTHR47215:SF1">
    <property type="entry name" value="F9L1.8 PROTEIN"/>
    <property type="match status" value="1"/>
</dbReference>
<keyword evidence="3" id="KW-1185">Reference proteome</keyword>
<evidence type="ECO:0000256" key="1">
    <source>
        <dbReference type="SAM" id="MobiDB-lite"/>
    </source>
</evidence>
<feature type="region of interest" description="Disordered" evidence="1">
    <location>
        <begin position="1"/>
        <end position="59"/>
    </location>
</feature>
<dbReference type="PANTHER" id="PTHR47215">
    <property type="match status" value="1"/>
</dbReference>
<dbReference type="KEGG" id="mpp:MICPUCDRAFT_60047"/>
<proteinExistence type="predicted"/>
<organism evidence="3">
    <name type="scientific">Micromonas pusilla (strain CCMP1545)</name>
    <name type="common">Picoplanktonic green alga</name>
    <dbReference type="NCBI Taxonomy" id="564608"/>
    <lineage>
        <taxon>Eukaryota</taxon>
        <taxon>Viridiplantae</taxon>
        <taxon>Chlorophyta</taxon>
        <taxon>Mamiellophyceae</taxon>
        <taxon>Mamiellales</taxon>
        <taxon>Mamiellaceae</taxon>
        <taxon>Micromonas</taxon>
    </lineage>
</organism>
<accession>C1MX67</accession>
<evidence type="ECO:0000313" key="3">
    <source>
        <dbReference type="Proteomes" id="UP000001876"/>
    </source>
</evidence>
<dbReference type="eggNOG" id="ENOG502S4EB">
    <property type="taxonomic scope" value="Eukaryota"/>
</dbReference>
<dbReference type="AlphaFoldDB" id="C1MX67"/>
<dbReference type="Proteomes" id="UP000001876">
    <property type="component" value="Unassembled WGS sequence"/>
</dbReference>
<dbReference type="OMA" id="SWREAGM"/>
<gene>
    <name evidence="2" type="ORF">MICPUCDRAFT_60047</name>
</gene>
<name>C1MX67_MICPC</name>
<dbReference type="STRING" id="564608.C1MX67"/>
<dbReference type="OrthoDB" id="538001at2759"/>
<dbReference type="GeneID" id="9686077"/>
<protein>
    <submittedName>
        <fullName evidence="2">Predicted protein</fullName>
    </submittedName>
</protein>
<dbReference type="EMBL" id="GG663742">
    <property type="protein sequence ID" value="EEH55409.1"/>
    <property type="molecule type" value="Genomic_DNA"/>
</dbReference>